<feature type="region of interest" description="Disordered" evidence="1">
    <location>
        <begin position="1"/>
        <end position="32"/>
    </location>
</feature>
<dbReference type="EMBL" id="SLZW01000004">
    <property type="protein sequence ID" value="TCS63054.1"/>
    <property type="molecule type" value="Genomic_DNA"/>
</dbReference>
<sequence>MKKPSQRDSSEPLSEPPSEPPMPMVNADVAKRSSATTKTLVRTFVDFMMSNNMLTKQIKTENFDRNITALVREIDVILRNGFEQHGFDVMADVRAAYEAKAGQKPKETGNRHKFLLRLIAGRFSHLFAAPKAAIFPRNIVAGFDDYLQKLLGDMLYDELNQEAQLVLSNHATDDDQEIWKKIGETERDRRFAYNILIRILLRFSDFTWARKNFISIVNNVTERQSGFIFDEDHFCLMFNALFSDIFQIIWNDQQSLKLDFMFGNGTVDSIDRIRDEFRAYQKSLGAREEARR</sequence>
<feature type="compositionally biased region" description="Pro residues" evidence="1">
    <location>
        <begin position="14"/>
        <end position="23"/>
    </location>
</feature>
<dbReference type="AlphaFoldDB" id="A0A4R3JBN6"/>
<comment type="caution">
    <text evidence="2">The sequence shown here is derived from an EMBL/GenBank/DDBJ whole genome shotgun (WGS) entry which is preliminary data.</text>
</comment>
<keyword evidence="3" id="KW-1185">Reference proteome</keyword>
<dbReference type="OrthoDB" id="7303214at2"/>
<gene>
    <name evidence="2" type="ORF">EDD55_104145</name>
</gene>
<reference evidence="2 3" key="1">
    <citation type="submission" date="2019-03" db="EMBL/GenBank/DDBJ databases">
        <title>Genomic Encyclopedia of Type Strains, Phase IV (KMG-IV): sequencing the most valuable type-strain genomes for metagenomic binning, comparative biology and taxonomic classification.</title>
        <authorList>
            <person name="Goeker M."/>
        </authorList>
    </citation>
    <scope>NUCLEOTIDE SEQUENCE [LARGE SCALE GENOMIC DNA]</scope>
    <source>
        <strain evidence="2 3">DSM 101688</strain>
    </source>
</reference>
<name>A0A4R3JBN6_9PROT</name>
<proteinExistence type="predicted"/>
<evidence type="ECO:0000313" key="3">
    <source>
        <dbReference type="Proteomes" id="UP000295304"/>
    </source>
</evidence>
<organism evidence="2 3">
    <name type="scientific">Varunaivibrio sulfuroxidans</name>
    <dbReference type="NCBI Taxonomy" id="1773489"/>
    <lineage>
        <taxon>Bacteria</taxon>
        <taxon>Pseudomonadati</taxon>
        <taxon>Pseudomonadota</taxon>
        <taxon>Alphaproteobacteria</taxon>
        <taxon>Rhodospirillales</taxon>
        <taxon>Magnetovibrionaceae</taxon>
        <taxon>Varunaivibrio</taxon>
    </lineage>
</organism>
<evidence type="ECO:0000256" key="1">
    <source>
        <dbReference type="SAM" id="MobiDB-lite"/>
    </source>
</evidence>
<dbReference type="Proteomes" id="UP000295304">
    <property type="component" value="Unassembled WGS sequence"/>
</dbReference>
<feature type="compositionally biased region" description="Basic and acidic residues" evidence="1">
    <location>
        <begin position="1"/>
        <end position="10"/>
    </location>
</feature>
<accession>A0A4R3JBN6</accession>
<protein>
    <submittedName>
        <fullName evidence="2">Uncharacterized protein</fullName>
    </submittedName>
</protein>
<evidence type="ECO:0000313" key="2">
    <source>
        <dbReference type="EMBL" id="TCS63054.1"/>
    </source>
</evidence>
<dbReference type="RefSeq" id="WP_132938790.1">
    <property type="nucleotide sequence ID" value="NZ_CP119676.1"/>
</dbReference>